<dbReference type="GO" id="GO:0035556">
    <property type="term" value="P:intracellular signal transduction"/>
    <property type="evidence" value="ECO:0007669"/>
    <property type="project" value="TreeGrafter"/>
</dbReference>
<evidence type="ECO:0000256" key="5">
    <source>
        <dbReference type="ARBA" id="ARBA00022777"/>
    </source>
</evidence>
<evidence type="ECO:0000313" key="13">
    <source>
        <dbReference type="Proteomes" id="UP000694547"/>
    </source>
</evidence>
<comment type="catalytic activity">
    <reaction evidence="8">
        <text>L-seryl-[protein] + ATP = O-phospho-L-seryl-[protein] + ADP + H(+)</text>
        <dbReference type="Rhea" id="RHEA:17989"/>
        <dbReference type="Rhea" id="RHEA-COMP:9863"/>
        <dbReference type="Rhea" id="RHEA-COMP:11604"/>
        <dbReference type="ChEBI" id="CHEBI:15378"/>
        <dbReference type="ChEBI" id="CHEBI:29999"/>
        <dbReference type="ChEBI" id="CHEBI:30616"/>
        <dbReference type="ChEBI" id="CHEBI:83421"/>
        <dbReference type="ChEBI" id="CHEBI:456216"/>
        <dbReference type="EC" id="2.7.11.1"/>
    </reaction>
</comment>
<evidence type="ECO:0000256" key="2">
    <source>
        <dbReference type="ARBA" id="ARBA00022527"/>
    </source>
</evidence>
<accession>A0A8C8UKP6</accession>
<dbReference type="PANTHER" id="PTHR24346">
    <property type="entry name" value="MAP/MICROTUBULE AFFINITY-REGULATING KINASE"/>
    <property type="match status" value="1"/>
</dbReference>
<evidence type="ECO:0000256" key="1">
    <source>
        <dbReference type="ARBA" id="ARBA00012513"/>
    </source>
</evidence>
<dbReference type="SMART" id="SM00220">
    <property type="entry name" value="S_TKc"/>
    <property type="match status" value="1"/>
</dbReference>
<dbReference type="Gene3D" id="1.10.510.10">
    <property type="entry name" value="Transferase(Phosphotransferase) domain 1"/>
    <property type="match status" value="1"/>
</dbReference>
<reference evidence="12" key="3">
    <citation type="submission" date="2025-09" db="UniProtKB">
        <authorList>
            <consortium name="Ensembl"/>
        </authorList>
    </citation>
    <scope>IDENTIFICATION</scope>
</reference>
<keyword evidence="2 10" id="KW-0723">Serine/threonine-protein kinase</keyword>
<comment type="similarity">
    <text evidence="10">Belongs to the protein kinase superfamily.</text>
</comment>
<keyword evidence="5" id="KW-0418">Kinase</keyword>
<dbReference type="GO" id="GO:0005524">
    <property type="term" value="F:ATP binding"/>
    <property type="evidence" value="ECO:0007669"/>
    <property type="project" value="UniProtKB-UniRule"/>
</dbReference>
<evidence type="ECO:0000256" key="6">
    <source>
        <dbReference type="ARBA" id="ARBA00022840"/>
    </source>
</evidence>
<keyword evidence="6 9" id="KW-0067">ATP-binding</keyword>
<reference evidence="12 13" key="1">
    <citation type="submission" date="2018-10" db="EMBL/GenBank/DDBJ databases">
        <title>Improved assembly of the deer mouse Peromyscus maniculatus genome.</title>
        <authorList>
            <person name="Lassance J.-M."/>
            <person name="Hoekstra H.E."/>
        </authorList>
    </citation>
    <scope>NUCLEOTIDE SEQUENCE [LARGE SCALE GENOMIC DNA]</scope>
</reference>
<dbReference type="Ensembl" id="ENSPEMT00000033563.1">
    <property type="protein sequence ID" value="ENSPEMP00000034410.1"/>
    <property type="gene ID" value="ENSPEMG00000029172.1"/>
</dbReference>
<dbReference type="InterPro" id="IPR008271">
    <property type="entry name" value="Ser/Thr_kinase_AS"/>
</dbReference>
<dbReference type="GO" id="GO:0004674">
    <property type="term" value="F:protein serine/threonine kinase activity"/>
    <property type="evidence" value="ECO:0007669"/>
    <property type="project" value="UniProtKB-KW"/>
</dbReference>
<feature type="domain" description="Protein kinase" evidence="11">
    <location>
        <begin position="21"/>
        <end position="211"/>
    </location>
</feature>
<evidence type="ECO:0000256" key="7">
    <source>
        <dbReference type="ARBA" id="ARBA00047899"/>
    </source>
</evidence>
<dbReference type="InterPro" id="IPR000719">
    <property type="entry name" value="Prot_kinase_dom"/>
</dbReference>
<dbReference type="PANTHER" id="PTHR24346:SF85">
    <property type="entry name" value="RIKEN CDNA 1810024B03 GENE"/>
    <property type="match status" value="1"/>
</dbReference>
<dbReference type="PROSITE" id="PS00107">
    <property type="entry name" value="PROTEIN_KINASE_ATP"/>
    <property type="match status" value="1"/>
</dbReference>
<comment type="catalytic activity">
    <reaction evidence="7">
        <text>L-threonyl-[protein] + ATP = O-phospho-L-threonyl-[protein] + ADP + H(+)</text>
        <dbReference type="Rhea" id="RHEA:46608"/>
        <dbReference type="Rhea" id="RHEA-COMP:11060"/>
        <dbReference type="Rhea" id="RHEA-COMP:11605"/>
        <dbReference type="ChEBI" id="CHEBI:15378"/>
        <dbReference type="ChEBI" id="CHEBI:30013"/>
        <dbReference type="ChEBI" id="CHEBI:30616"/>
        <dbReference type="ChEBI" id="CHEBI:61977"/>
        <dbReference type="ChEBI" id="CHEBI:456216"/>
        <dbReference type="EC" id="2.7.11.1"/>
    </reaction>
</comment>
<feature type="binding site" evidence="9">
    <location>
        <position position="50"/>
    </location>
    <ligand>
        <name>ATP</name>
        <dbReference type="ChEBI" id="CHEBI:30616"/>
    </ligand>
</feature>
<dbReference type="GO" id="GO:0005829">
    <property type="term" value="C:cytosol"/>
    <property type="evidence" value="ECO:0007669"/>
    <property type="project" value="TreeGrafter"/>
</dbReference>
<organism evidence="12 13">
    <name type="scientific">Peromyscus maniculatus bairdii</name>
    <name type="common">Prairie deer mouse</name>
    <dbReference type="NCBI Taxonomy" id="230844"/>
    <lineage>
        <taxon>Eukaryota</taxon>
        <taxon>Metazoa</taxon>
        <taxon>Chordata</taxon>
        <taxon>Craniata</taxon>
        <taxon>Vertebrata</taxon>
        <taxon>Euteleostomi</taxon>
        <taxon>Mammalia</taxon>
        <taxon>Eutheria</taxon>
        <taxon>Euarchontoglires</taxon>
        <taxon>Glires</taxon>
        <taxon>Rodentia</taxon>
        <taxon>Myomorpha</taxon>
        <taxon>Muroidea</taxon>
        <taxon>Cricetidae</taxon>
        <taxon>Neotominae</taxon>
        <taxon>Peromyscus</taxon>
    </lineage>
</organism>
<dbReference type="Proteomes" id="UP000694547">
    <property type="component" value="Chromosome 5"/>
</dbReference>
<dbReference type="InterPro" id="IPR011009">
    <property type="entry name" value="Kinase-like_dom_sf"/>
</dbReference>
<protein>
    <recommendedName>
        <fullName evidence="1">non-specific serine/threonine protein kinase</fullName>
        <ecNumber evidence="1">2.7.11.1</ecNumber>
    </recommendedName>
</protein>
<dbReference type="PROSITE" id="PS50011">
    <property type="entry name" value="PROTEIN_KINASE_DOM"/>
    <property type="match status" value="1"/>
</dbReference>
<keyword evidence="3" id="KW-0808">Transferase</keyword>
<evidence type="ECO:0000256" key="3">
    <source>
        <dbReference type="ARBA" id="ARBA00022679"/>
    </source>
</evidence>
<keyword evidence="4 9" id="KW-0547">Nucleotide-binding</keyword>
<reference evidence="12" key="2">
    <citation type="submission" date="2025-08" db="UniProtKB">
        <authorList>
            <consortium name="Ensembl"/>
        </authorList>
    </citation>
    <scope>IDENTIFICATION</scope>
</reference>
<keyword evidence="13" id="KW-1185">Reference proteome</keyword>
<sequence>LAMQQDPQARSPEEEVLMNHYKIIKTLGTGNFAQVKLALHLHTEVQVALKTLEKDKKNASLIANELEIMKILDHPNITKLFHVMETTEHIYMVLEYASGGDLAGRILEVDYMKEGEARYIFAQMVCAVNYCHENGIAHRDIKPENILMDAHRNIKLGKSGVTQNQVRGTKMHFIQFMHFLTSFGNGHMMSVPASVVRTHSPNLTLLSLCGT</sequence>
<dbReference type="GeneTree" id="ENSGT00940000167424"/>
<evidence type="ECO:0000256" key="10">
    <source>
        <dbReference type="RuleBase" id="RU000304"/>
    </source>
</evidence>
<dbReference type="EC" id="2.7.11.1" evidence="1"/>
<evidence type="ECO:0000313" key="12">
    <source>
        <dbReference type="Ensembl" id="ENSPEMP00000034410.1"/>
    </source>
</evidence>
<dbReference type="PROSITE" id="PS00108">
    <property type="entry name" value="PROTEIN_KINASE_ST"/>
    <property type="match status" value="1"/>
</dbReference>
<dbReference type="FunFam" id="1.10.510.10:FF:000571">
    <property type="entry name" value="Maternal embryonic leucine zipper kinase"/>
    <property type="match status" value="1"/>
</dbReference>
<evidence type="ECO:0000259" key="11">
    <source>
        <dbReference type="PROSITE" id="PS50011"/>
    </source>
</evidence>
<dbReference type="AlphaFoldDB" id="A0A8C8UKP6"/>
<evidence type="ECO:0000256" key="9">
    <source>
        <dbReference type="PROSITE-ProRule" id="PRU10141"/>
    </source>
</evidence>
<name>A0A8C8UKP6_PERMB</name>
<dbReference type="GO" id="GO:0005634">
    <property type="term" value="C:nucleus"/>
    <property type="evidence" value="ECO:0007669"/>
    <property type="project" value="TreeGrafter"/>
</dbReference>
<evidence type="ECO:0000256" key="8">
    <source>
        <dbReference type="ARBA" id="ARBA00048679"/>
    </source>
</evidence>
<dbReference type="Pfam" id="PF00069">
    <property type="entry name" value="Pkinase"/>
    <property type="match status" value="1"/>
</dbReference>
<evidence type="ECO:0000256" key="4">
    <source>
        <dbReference type="ARBA" id="ARBA00022741"/>
    </source>
</evidence>
<dbReference type="InterPro" id="IPR017441">
    <property type="entry name" value="Protein_kinase_ATP_BS"/>
</dbReference>
<proteinExistence type="inferred from homology"/>
<dbReference type="GO" id="GO:0045719">
    <property type="term" value="P:negative regulation of glycogen biosynthetic process"/>
    <property type="evidence" value="ECO:0007669"/>
    <property type="project" value="TreeGrafter"/>
</dbReference>
<dbReference type="FunFam" id="3.30.200.20:FF:000003">
    <property type="entry name" value="Non-specific serine/threonine protein kinase"/>
    <property type="match status" value="1"/>
</dbReference>
<dbReference type="SUPFAM" id="SSF56112">
    <property type="entry name" value="Protein kinase-like (PK-like)"/>
    <property type="match status" value="1"/>
</dbReference>